<keyword evidence="3" id="KW-0489">Methyltransferase</keyword>
<evidence type="ECO:0000256" key="1">
    <source>
        <dbReference type="ARBA" id="ARBA00004992"/>
    </source>
</evidence>
<dbReference type="InterPro" id="IPR045097">
    <property type="entry name" value="Thymidate_synth/dCMP_Mease"/>
</dbReference>
<accession>A0A1Y2BU34</accession>
<dbReference type="GO" id="GO:0004799">
    <property type="term" value="F:thymidylate synthase activity"/>
    <property type="evidence" value="ECO:0007669"/>
    <property type="project" value="UniProtKB-EC"/>
</dbReference>
<dbReference type="GO" id="GO:0006231">
    <property type="term" value="P:dTMP biosynthetic process"/>
    <property type="evidence" value="ECO:0007669"/>
    <property type="project" value="InterPro"/>
</dbReference>
<protein>
    <recommendedName>
        <fullName evidence="2">thymidylate synthase</fullName>
        <ecNumber evidence="2">2.1.1.45</ecNumber>
    </recommendedName>
</protein>
<evidence type="ECO:0000256" key="6">
    <source>
        <dbReference type="PROSITE-ProRule" id="PRU10016"/>
    </source>
</evidence>
<dbReference type="EC" id="2.1.1.45" evidence="2"/>
<organism evidence="8 9">
    <name type="scientific">Neocallimastix californiae</name>
    <dbReference type="NCBI Taxonomy" id="1754190"/>
    <lineage>
        <taxon>Eukaryota</taxon>
        <taxon>Fungi</taxon>
        <taxon>Fungi incertae sedis</taxon>
        <taxon>Chytridiomycota</taxon>
        <taxon>Chytridiomycota incertae sedis</taxon>
        <taxon>Neocallimastigomycetes</taxon>
        <taxon>Neocallimastigales</taxon>
        <taxon>Neocallimastigaceae</taxon>
        <taxon>Neocallimastix</taxon>
    </lineage>
</organism>
<dbReference type="CDD" id="cd00351">
    <property type="entry name" value="TS_Pyrimidine_HMase"/>
    <property type="match status" value="1"/>
</dbReference>
<feature type="domain" description="Thymidylate synthase/dCMP hydroxymethylase" evidence="7">
    <location>
        <begin position="23"/>
        <end position="339"/>
    </location>
</feature>
<dbReference type="PRINTS" id="PR00108">
    <property type="entry name" value="THYMDSNTHASE"/>
</dbReference>
<comment type="pathway">
    <text evidence="1">Pyrimidine metabolism; dTTP biosynthesis.</text>
</comment>
<evidence type="ECO:0000256" key="5">
    <source>
        <dbReference type="ARBA" id="ARBA00022727"/>
    </source>
</evidence>
<evidence type="ECO:0000313" key="9">
    <source>
        <dbReference type="Proteomes" id="UP000193920"/>
    </source>
</evidence>
<evidence type="ECO:0000313" key="8">
    <source>
        <dbReference type="EMBL" id="ORY38261.1"/>
    </source>
</evidence>
<comment type="caution">
    <text evidence="8">The sequence shown here is derived from an EMBL/GenBank/DDBJ whole genome shotgun (WGS) entry which is preliminary data.</text>
</comment>
<gene>
    <name evidence="8" type="ORF">LY90DRAFT_661913</name>
</gene>
<dbReference type="InterPro" id="IPR000398">
    <property type="entry name" value="Thymidylate_synthase"/>
</dbReference>
<evidence type="ECO:0000256" key="3">
    <source>
        <dbReference type="ARBA" id="ARBA00022603"/>
    </source>
</evidence>
<dbReference type="InterPro" id="IPR036926">
    <property type="entry name" value="Thymidate_synth/dCMP_Mease_sf"/>
</dbReference>
<keyword evidence="4" id="KW-0808">Transferase</keyword>
<dbReference type="Proteomes" id="UP000193920">
    <property type="component" value="Unassembled WGS sequence"/>
</dbReference>
<name>A0A1Y2BU34_9FUNG</name>
<dbReference type="GO" id="GO:0032259">
    <property type="term" value="P:methylation"/>
    <property type="evidence" value="ECO:0007669"/>
    <property type="project" value="UniProtKB-KW"/>
</dbReference>
<dbReference type="GO" id="GO:0005739">
    <property type="term" value="C:mitochondrion"/>
    <property type="evidence" value="ECO:0007669"/>
    <property type="project" value="TreeGrafter"/>
</dbReference>
<dbReference type="AlphaFoldDB" id="A0A1Y2BU34"/>
<dbReference type="EMBL" id="MCOG01000137">
    <property type="protein sequence ID" value="ORY38261.1"/>
    <property type="molecule type" value="Genomic_DNA"/>
</dbReference>
<dbReference type="GO" id="GO:0005829">
    <property type="term" value="C:cytosol"/>
    <property type="evidence" value="ECO:0007669"/>
    <property type="project" value="TreeGrafter"/>
</dbReference>
<evidence type="ECO:0000256" key="2">
    <source>
        <dbReference type="ARBA" id="ARBA00011947"/>
    </source>
</evidence>
<dbReference type="Gene3D" id="3.30.572.10">
    <property type="entry name" value="Thymidylate synthase/dCMP hydroxymethylase domain"/>
    <property type="match status" value="1"/>
</dbReference>
<dbReference type="NCBIfam" id="TIGR03284">
    <property type="entry name" value="thym_sym"/>
    <property type="match status" value="1"/>
</dbReference>
<dbReference type="UniPathway" id="UPA00575"/>
<dbReference type="STRING" id="1754190.A0A1Y2BU34"/>
<dbReference type="GO" id="GO:0006235">
    <property type="term" value="P:dTTP biosynthetic process"/>
    <property type="evidence" value="ECO:0007669"/>
    <property type="project" value="UniProtKB-UniPathway"/>
</dbReference>
<evidence type="ECO:0000259" key="7">
    <source>
        <dbReference type="Pfam" id="PF00303"/>
    </source>
</evidence>
<reference evidence="8 9" key="1">
    <citation type="submission" date="2016-08" db="EMBL/GenBank/DDBJ databases">
        <title>A Parts List for Fungal Cellulosomes Revealed by Comparative Genomics.</title>
        <authorList>
            <consortium name="DOE Joint Genome Institute"/>
            <person name="Haitjema C.H."/>
            <person name="Gilmore S.P."/>
            <person name="Henske J.K."/>
            <person name="Solomon K.V."/>
            <person name="De Groot R."/>
            <person name="Kuo A."/>
            <person name="Mondo S.J."/>
            <person name="Salamov A.A."/>
            <person name="Labutti K."/>
            <person name="Zhao Z."/>
            <person name="Chiniquy J."/>
            <person name="Barry K."/>
            <person name="Brewer H.M."/>
            <person name="Purvine S.O."/>
            <person name="Wright A.T."/>
            <person name="Boxma B."/>
            <person name="Van Alen T."/>
            <person name="Hackstein J.H."/>
            <person name="Baker S.E."/>
            <person name="Grigoriev I.V."/>
            <person name="O'Malley M.A."/>
        </authorList>
    </citation>
    <scope>NUCLEOTIDE SEQUENCE [LARGE SCALE GENOMIC DNA]</scope>
    <source>
        <strain evidence="8 9">G1</strain>
    </source>
</reference>
<feature type="active site" evidence="6">
    <location>
        <position position="187"/>
    </location>
</feature>
<dbReference type="PANTHER" id="PTHR11548">
    <property type="entry name" value="THYMIDYLATE SYNTHASE 1"/>
    <property type="match status" value="1"/>
</dbReference>
<keyword evidence="5" id="KW-0545">Nucleotide biosynthesis</keyword>
<dbReference type="SUPFAM" id="SSF55831">
    <property type="entry name" value="Thymidylate synthase/dCMP hydroxymethylase"/>
    <property type="match status" value="1"/>
</dbReference>
<keyword evidence="9" id="KW-1185">Reference proteome</keyword>
<dbReference type="OrthoDB" id="766at2759"/>
<proteinExistence type="inferred from homology"/>
<dbReference type="InterPro" id="IPR020940">
    <property type="entry name" value="Thymidylate_synthase_AS"/>
</dbReference>
<dbReference type="Pfam" id="PF00303">
    <property type="entry name" value="Thymidylat_synt"/>
    <property type="match status" value="1"/>
</dbReference>
<evidence type="ECO:0000256" key="4">
    <source>
        <dbReference type="ARBA" id="ARBA00022679"/>
    </source>
</evidence>
<dbReference type="PANTHER" id="PTHR11548:SF2">
    <property type="entry name" value="THYMIDYLATE SYNTHASE"/>
    <property type="match status" value="1"/>
</dbReference>
<sequence>MSSEDKIKKEKIDGKFENEEELQYLNLIKKIIDEGEMRNDRTGTGTKAIFGPNPLRFSLKDHFPLLTTKRVFFRGVAEELFWFLRGDTDGKILSKKGVHIWEGNGSREFLDKIGLTEREEGDLGPIYGWQWRHFGAKYIDCHTDYTGQGKDQLRDVIDKIINKPTDRRIIMSAWNPADLSEMALPPCHMFCQFYVSNPETDPSLSCILYQRSCDVGLGVPFNIASYSLLTCIIAHVIGIKPGTFIHDMGDTHIYNNHIEALQEQIKRVPRPFPKLIIKKKSLNEKDEIEHQSKIQKKSDNKLKTNKSVDQILKEIEEFTFDDIEIIDYNPHGKIFMKMSA</sequence>
<dbReference type="PROSITE" id="PS00091">
    <property type="entry name" value="THYMIDYLATE_SYNTHASE"/>
    <property type="match status" value="1"/>
</dbReference>
<dbReference type="InterPro" id="IPR023451">
    <property type="entry name" value="Thymidate_synth/dCMP_Mease_dom"/>
</dbReference>
<dbReference type="HAMAP" id="MF_00008">
    <property type="entry name" value="Thymidy_synth_bact"/>
    <property type="match status" value="1"/>
</dbReference>